<organism evidence="2 3">
    <name type="scientific">Halorubrum miltondacostae</name>
    <dbReference type="NCBI Taxonomy" id="3076378"/>
    <lineage>
        <taxon>Archaea</taxon>
        <taxon>Methanobacteriati</taxon>
        <taxon>Methanobacteriota</taxon>
        <taxon>Stenosarchaea group</taxon>
        <taxon>Halobacteria</taxon>
        <taxon>Halobacteriales</taxon>
        <taxon>Haloferacaceae</taxon>
        <taxon>Halorubrum</taxon>
    </lineage>
</organism>
<dbReference type="EMBL" id="JBEDNY010000001">
    <property type="protein sequence ID" value="MEZ3163097.1"/>
    <property type="molecule type" value="Genomic_DNA"/>
</dbReference>
<evidence type="ECO:0000313" key="2">
    <source>
        <dbReference type="EMBL" id="MEZ3163097.1"/>
    </source>
</evidence>
<proteinExistence type="predicted"/>
<feature type="transmembrane region" description="Helical" evidence="1">
    <location>
        <begin position="38"/>
        <end position="61"/>
    </location>
</feature>
<feature type="transmembrane region" description="Helical" evidence="1">
    <location>
        <begin position="113"/>
        <end position="133"/>
    </location>
</feature>
<keyword evidence="1" id="KW-1133">Transmembrane helix</keyword>
<evidence type="ECO:0000256" key="1">
    <source>
        <dbReference type="SAM" id="Phobius"/>
    </source>
</evidence>
<keyword evidence="1" id="KW-0812">Transmembrane</keyword>
<protein>
    <submittedName>
        <fullName evidence="2">Uncharacterized protein</fullName>
    </submittedName>
</protein>
<gene>
    <name evidence="2" type="ORF">ABNG04_04265</name>
</gene>
<keyword evidence="1" id="KW-0472">Membrane</keyword>
<dbReference type="RefSeq" id="WP_371160319.1">
    <property type="nucleotide sequence ID" value="NZ_JBEDNX010000001.1"/>
</dbReference>
<comment type="caution">
    <text evidence="2">The sequence shown here is derived from an EMBL/GenBank/DDBJ whole genome shotgun (WGS) entry which is preliminary data.</text>
</comment>
<dbReference type="AlphaFoldDB" id="A0ABD5LYN1"/>
<evidence type="ECO:0000313" key="3">
    <source>
        <dbReference type="Proteomes" id="UP001567572"/>
    </source>
</evidence>
<accession>A0ABD5LYN1</accession>
<reference evidence="2 3" key="1">
    <citation type="submission" date="2024-06" db="EMBL/GenBank/DDBJ databases">
        <title>Halorubrum miltondacostae sp. nov., a potential PHA producer isolated from an inland solar saltern in Rio Maior, Portugal.</title>
        <authorList>
            <person name="Albuquerque L."/>
            <person name="Viver T."/>
            <person name="Barroso C."/>
            <person name="Claudino R."/>
            <person name="Galvan M."/>
            <person name="Simoes G."/>
            <person name="Lobo Da Cunha A."/>
            <person name="Egas C."/>
        </authorList>
    </citation>
    <scope>NUCLEOTIDE SEQUENCE [LARGE SCALE GENOMIC DNA]</scope>
    <source>
        <strain evidence="2 3">RMP-11</strain>
    </source>
</reference>
<dbReference type="Proteomes" id="UP001567572">
    <property type="component" value="Unassembled WGS sequence"/>
</dbReference>
<keyword evidence="3" id="KW-1185">Reference proteome</keyword>
<name>A0ABD5LYN1_9EURY</name>
<feature type="transmembrane region" description="Helical" evidence="1">
    <location>
        <begin position="82"/>
        <end position="101"/>
    </location>
</feature>
<sequence length="137" mass="13615">MTPRRVAAVVVDLALALALGAAARLAHVYWYRAFETSVAVDLGGSVALGVVLAAGHVLVASGDRGLAATERRPDSRAWGPRSVVGAGAAGVALHVSIAPAFTPFSLGPPGVNAVLAAGGVAVGLWSVAVRRAARSSA</sequence>